<dbReference type="CDD" id="cd07103">
    <property type="entry name" value="ALDH_F5_SSADH_GabD"/>
    <property type="match status" value="1"/>
</dbReference>
<dbReference type="InterPro" id="IPR016161">
    <property type="entry name" value="Ald_DH/histidinol_DH"/>
</dbReference>
<evidence type="ECO:0000256" key="3">
    <source>
        <dbReference type="PROSITE-ProRule" id="PRU10007"/>
    </source>
</evidence>
<evidence type="ECO:0000256" key="2">
    <source>
        <dbReference type="ARBA" id="ARBA00023002"/>
    </source>
</evidence>
<dbReference type="GO" id="GO:0036243">
    <property type="term" value="F:succinate-semialdehyde dehydrogenase (NADP+) activity"/>
    <property type="evidence" value="ECO:0007669"/>
    <property type="project" value="UniProtKB-EC"/>
</dbReference>
<dbReference type="InterPro" id="IPR015590">
    <property type="entry name" value="Aldehyde_DH_dom"/>
</dbReference>
<comment type="similarity">
    <text evidence="1 4">Belongs to the aldehyde dehydrogenase family.</text>
</comment>
<name>A0A0M7BAT0_9RHOB</name>
<feature type="active site" evidence="3">
    <location>
        <position position="257"/>
    </location>
</feature>
<feature type="domain" description="Aldehyde dehydrogenase" evidence="5">
    <location>
        <begin position="21"/>
        <end position="480"/>
    </location>
</feature>
<dbReference type="InterPro" id="IPR016162">
    <property type="entry name" value="Ald_DH_N"/>
</dbReference>
<dbReference type="Pfam" id="PF00171">
    <property type="entry name" value="Aldedh"/>
    <property type="match status" value="1"/>
</dbReference>
<dbReference type="EC" id="1.2.1.79" evidence="6"/>
<dbReference type="PANTHER" id="PTHR43353">
    <property type="entry name" value="SUCCINATE-SEMIALDEHYDE DEHYDROGENASE, MITOCHONDRIAL"/>
    <property type="match status" value="1"/>
</dbReference>
<dbReference type="PROSITE" id="PS00687">
    <property type="entry name" value="ALDEHYDE_DEHYDR_GLU"/>
    <property type="match status" value="1"/>
</dbReference>
<protein>
    <submittedName>
        <fullName evidence="6">Succinate-semialdehyde dehydrogenase [NADP(+)] GabD</fullName>
        <ecNumber evidence="6">1.2.1.79</ecNumber>
    </submittedName>
</protein>
<organism evidence="6 7">
    <name type="scientific">Jannaschia seosinensis</name>
    <dbReference type="NCBI Taxonomy" id="313367"/>
    <lineage>
        <taxon>Bacteria</taxon>
        <taxon>Pseudomonadati</taxon>
        <taxon>Pseudomonadota</taxon>
        <taxon>Alphaproteobacteria</taxon>
        <taxon>Rhodobacterales</taxon>
        <taxon>Roseobacteraceae</taxon>
        <taxon>Jannaschia</taxon>
    </lineage>
</organism>
<dbReference type="InterPro" id="IPR050740">
    <property type="entry name" value="Aldehyde_DH_Superfamily"/>
</dbReference>
<dbReference type="InterPro" id="IPR029510">
    <property type="entry name" value="Ald_DH_CS_GLU"/>
</dbReference>
<keyword evidence="7" id="KW-1185">Reference proteome</keyword>
<dbReference type="OrthoDB" id="9812625at2"/>
<dbReference type="FunFam" id="3.40.309.10:FF:000004">
    <property type="entry name" value="Succinate-semialdehyde dehydrogenase I"/>
    <property type="match status" value="1"/>
</dbReference>
<evidence type="ECO:0000313" key="6">
    <source>
        <dbReference type="EMBL" id="CUH39168.1"/>
    </source>
</evidence>
<dbReference type="RefSeq" id="WP_055663398.1">
    <property type="nucleotide sequence ID" value="NZ_CYPR01000113.1"/>
</dbReference>
<dbReference type="PANTHER" id="PTHR43353:SF5">
    <property type="entry name" value="SUCCINATE-SEMIALDEHYDE DEHYDROGENASE, MITOCHONDRIAL"/>
    <property type="match status" value="1"/>
</dbReference>
<reference evidence="6 7" key="1">
    <citation type="submission" date="2015-09" db="EMBL/GenBank/DDBJ databases">
        <authorList>
            <person name="Jackson K.R."/>
            <person name="Lunt B.L."/>
            <person name="Fisher J.N.B."/>
            <person name="Gardner A.V."/>
            <person name="Bailey M.E."/>
            <person name="Deus L.M."/>
            <person name="Earl A.S."/>
            <person name="Gibby P.D."/>
            <person name="Hartmann K.A."/>
            <person name="Liu J.E."/>
            <person name="Manci A.M."/>
            <person name="Nielsen D.A."/>
            <person name="Solomon M.B."/>
            <person name="Breakwell D.P."/>
            <person name="Burnett S.H."/>
            <person name="Grose J.H."/>
        </authorList>
    </citation>
    <scope>NUCLEOTIDE SEQUENCE [LARGE SCALE GENOMIC DNA]</scope>
    <source>
        <strain evidence="6 7">CECT 7799</strain>
    </source>
</reference>
<dbReference type="EMBL" id="CYPR01000113">
    <property type="protein sequence ID" value="CUH39168.1"/>
    <property type="molecule type" value="Genomic_DNA"/>
</dbReference>
<dbReference type="PROSITE" id="PS00070">
    <property type="entry name" value="ALDEHYDE_DEHYDR_CYS"/>
    <property type="match status" value="1"/>
</dbReference>
<dbReference type="SUPFAM" id="SSF53720">
    <property type="entry name" value="ALDH-like"/>
    <property type="match status" value="1"/>
</dbReference>
<dbReference type="Gene3D" id="3.40.605.10">
    <property type="entry name" value="Aldehyde Dehydrogenase, Chain A, domain 1"/>
    <property type="match status" value="1"/>
</dbReference>
<keyword evidence="2 4" id="KW-0560">Oxidoreductase</keyword>
<dbReference type="InterPro" id="IPR016163">
    <property type="entry name" value="Ald_DH_C"/>
</dbReference>
<dbReference type="InterPro" id="IPR016160">
    <property type="entry name" value="Ald_DH_CS_CYS"/>
</dbReference>
<evidence type="ECO:0000256" key="4">
    <source>
        <dbReference type="RuleBase" id="RU003345"/>
    </source>
</evidence>
<evidence type="ECO:0000256" key="1">
    <source>
        <dbReference type="ARBA" id="ARBA00009986"/>
    </source>
</evidence>
<evidence type="ECO:0000259" key="5">
    <source>
        <dbReference type="Pfam" id="PF00171"/>
    </source>
</evidence>
<proteinExistence type="inferred from homology"/>
<evidence type="ECO:0000313" key="7">
    <source>
        <dbReference type="Proteomes" id="UP000049455"/>
    </source>
</evidence>
<dbReference type="GO" id="GO:0009450">
    <property type="term" value="P:gamma-aminobutyric acid catabolic process"/>
    <property type="evidence" value="ECO:0007669"/>
    <property type="project" value="TreeGrafter"/>
</dbReference>
<sequence>MLDGTGFKAWMREANLIGGRWVGADSGATIDVTNPATGETIGTIPKAGRAETGRAIDAAAAAFPAFRDMALMDRVALLWRLHDALMDNQADLAELLTVEMGKPLAEAKGEIVIGAQYIRWFAEEARRAKGEIVPAGVNGRRILVTKHAVGVVGMITPWNFPSSMLARKLAPALAAGCTVVAKPATATPYSGLAWGALAEEAGYPEGVVNIVTGSARDIAGTIMDDARVRKITFTGSTEVGKELIRQSADTVKKVSMELGGNAPFIVFDDADLDAAVAGAMASKFRNAGQTCVCANRIYVQAGIHDAFVAKLKAATEALKVGDGREAGVEQGPMIDADAVEKVEAFVADATEKGAEIVTGGGRHEKGGTFFTPTIVTGATQAMRFATEEIFGPLAPVFRFETEEEAIEMANDTVYGLACYAYTRDLGRAFRLNEGLQYGMIGINSGLITTVEAPFGGVKESGLGKEGGSQGLEDYLDTKYVCVDGI</sequence>
<dbReference type="STRING" id="313367.JSE7799_01889"/>
<dbReference type="GO" id="GO:0004777">
    <property type="term" value="F:succinate-semialdehyde dehydrogenase (NAD+) activity"/>
    <property type="evidence" value="ECO:0007669"/>
    <property type="project" value="TreeGrafter"/>
</dbReference>
<dbReference type="FunFam" id="3.40.605.10:FF:000005">
    <property type="entry name" value="Succinate-semialdehyde dehydrogenase I"/>
    <property type="match status" value="1"/>
</dbReference>
<dbReference type="AlphaFoldDB" id="A0A0M7BAT0"/>
<dbReference type="Proteomes" id="UP000049455">
    <property type="component" value="Unassembled WGS sequence"/>
</dbReference>
<gene>
    <name evidence="6" type="primary">gabD_2</name>
    <name evidence="6" type="ORF">JSE7799_01889</name>
</gene>
<accession>A0A0M7BAT0</accession>
<dbReference type="Gene3D" id="3.40.309.10">
    <property type="entry name" value="Aldehyde Dehydrogenase, Chain A, domain 2"/>
    <property type="match status" value="1"/>
</dbReference>